<dbReference type="InterPro" id="IPR029052">
    <property type="entry name" value="Metallo-depent_PP-like"/>
</dbReference>
<feature type="transmembrane region" description="Helical" evidence="3">
    <location>
        <begin position="12"/>
        <end position="29"/>
    </location>
</feature>
<keyword evidence="3" id="KW-0812">Transmembrane</keyword>
<sequence>MKIIKGKKCKTILPYLSIILVTSSVWLYWGNVSIQKTEININSEKIPASFNGFRIIHVSDLHNEEFGHNQNKLLRAMKESSPNLIAVTGDLIDSRHTDLQKALDFINGAVDIAPIYYVTGNHESRIHQYEKLKKHMAETGVITLNNKGTTIKWGVDSIRLLGLDDPSFTTNYNLSGRNAAIIDAKLKTMKNESSHYTILLSHRPELFHVYADNRIDLVLSGHAHGGQIRLPLVGGLFAPNQGFFPKYSEGLYEKNQTKMVVSRGLGNSLFPVRINNRPQLVVITLVSQQDL</sequence>
<protein>
    <submittedName>
        <fullName evidence="5">Predicted phosphoesterase</fullName>
    </submittedName>
</protein>
<evidence type="ECO:0000259" key="4">
    <source>
        <dbReference type="Pfam" id="PF00149"/>
    </source>
</evidence>
<organism evidence="5 6">
    <name type="scientific">Clostridium kluyveri (strain ATCC 8527 / DSM 555 / NBRC 12016 / NCIMB 10680 / K1)</name>
    <dbReference type="NCBI Taxonomy" id="431943"/>
    <lineage>
        <taxon>Bacteria</taxon>
        <taxon>Bacillati</taxon>
        <taxon>Bacillota</taxon>
        <taxon>Clostridia</taxon>
        <taxon>Eubacteriales</taxon>
        <taxon>Clostridiaceae</taxon>
        <taxon>Clostridium</taxon>
    </lineage>
</organism>
<dbReference type="Proteomes" id="UP000002411">
    <property type="component" value="Chromosome"/>
</dbReference>
<dbReference type="AlphaFoldDB" id="A5N7R9"/>
<feature type="domain" description="Calcineurin-like phosphoesterase" evidence="4">
    <location>
        <begin position="53"/>
        <end position="225"/>
    </location>
</feature>
<dbReference type="GO" id="GO:0009245">
    <property type="term" value="P:lipid A biosynthetic process"/>
    <property type="evidence" value="ECO:0007669"/>
    <property type="project" value="TreeGrafter"/>
</dbReference>
<gene>
    <name evidence="5" type="ordered locus">CKL_1308</name>
</gene>
<dbReference type="KEGG" id="ckl:CKL_1308"/>
<evidence type="ECO:0000313" key="5">
    <source>
        <dbReference type="EMBL" id="EDK33350.1"/>
    </source>
</evidence>
<dbReference type="Gene3D" id="3.60.21.10">
    <property type="match status" value="1"/>
</dbReference>
<dbReference type="Pfam" id="PF00149">
    <property type="entry name" value="Metallophos"/>
    <property type="match status" value="1"/>
</dbReference>
<dbReference type="SUPFAM" id="SSF56300">
    <property type="entry name" value="Metallo-dependent phosphatases"/>
    <property type="match status" value="1"/>
</dbReference>
<keyword evidence="2" id="KW-0378">Hydrolase</keyword>
<reference evidence="5 6" key="1">
    <citation type="journal article" date="2008" name="Proc. Natl. Acad. Sci. U.S.A.">
        <title>The genome of Clostridium kluyveri, a strict anaerobe with unique metabolic features.</title>
        <authorList>
            <person name="Seedorf H."/>
            <person name="Fricke W.F."/>
            <person name="Veith B."/>
            <person name="Brueggemann H."/>
            <person name="Liesegang H."/>
            <person name="Strittmatter A."/>
            <person name="Miethke M."/>
            <person name="Buckel W."/>
            <person name="Hinderberger J."/>
            <person name="Li F."/>
            <person name="Hagemeier C."/>
            <person name="Thauer R.K."/>
            <person name="Gottschalk G."/>
        </authorList>
    </citation>
    <scope>NUCLEOTIDE SEQUENCE [LARGE SCALE GENOMIC DNA]</scope>
    <source>
        <strain evidence="6">ATCC 8527 / DSM 555 / NCIMB 10680</strain>
    </source>
</reference>
<dbReference type="HOGENOM" id="CLU_025443_1_0_9"/>
<evidence type="ECO:0000313" key="6">
    <source>
        <dbReference type="Proteomes" id="UP000002411"/>
    </source>
</evidence>
<evidence type="ECO:0000256" key="2">
    <source>
        <dbReference type="ARBA" id="ARBA00022801"/>
    </source>
</evidence>
<dbReference type="GO" id="GO:0008758">
    <property type="term" value="F:UDP-2,3-diacylglucosamine hydrolase activity"/>
    <property type="evidence" value="ECO:0007669"/>
    <property type="project" value="TreeGrafter"/>
</dbReference>
<keyword evidence="6" id="KW-1185">Reference proteome</keyword>
<dbReference type="RefSeq" id="WP_012101695.1">
    <property type="nucleotide sequence ID" value="NC_009706.1"/>
</dbReference>
<name>A5N7R9_CLOK5</name>
<keyword evidence="3" id="KW-1133">Transmembrane helix</keyword>
<dbReference type="PANTHER" id="PTHR31302:SF31">
    <property type="entry name" value="PHOSPHODIESTERASE YAEI"/>
    <property type="match status" value="1"/>
</dbReference>
<evidence type="ECO:0000256" key="1">
    <source>
        <dbReference type="ARBA" id="ARBA00022723"/>
    </source>
</evidence>
<keyword evidence="1" id="KW-0479">Metal-binding</keyword>
<evidence type="ECO:0000256" key="3">
    <source>
        <dbReference type="SAM" id="Phobius"/>
    </source>
</evidence>
<proteinExistence type="predicted"/>
<dbReference type="GO" id="GO:0016020">
    <property type="term" value="C:membrane"/>
    <property type="evidence" value="ECO:0007669"/>
    <property type="project" value="GOC"/>
</dbReference>
<dbReference type="GO" id="GO:0046872">
    <property type="term" value="F:metal ion binding"/>
    <property type="evidence" value="ECO:0007669"/>
    <property type="project" value="UniProtKB-KW"/>
</dbReference>
<accession>A5N7R9</accession>
<keyword evidence="3" id="KW-0472">Membrane</keyword>
<dbReference type="EMBL" id="CP000673">
    <property type="protein sequence ID" value="EDK33350.1"/>
    <property type="molecule type" value="Genomic_DNA"/>
</dbReference>
<dbReference type="InterPro" id="IPR004843">
    <property type="entry name" value="Calcineurin-like_PHP"/>
</dbReference>
<dbReference type="eggNOG" id="COG1408">
    <property type="taxonomic scope" value="Bacteria"/>
</dbReference>
<dbReference type="InterPro" id="IPR051158">
    <property type="entry name" value="Metallophosphoesterase_sf"/>
</dbReference>
<dbReference type="CDD" id="cd07385">
    <property type="entry name" value="MPP_YkuE_C"/>
    <property type="match status" value="1"/>
</dbReference>
<dbReference type="PANTHER" id="PTHR31302">
    <property type="entry name" value="TRANSMEMBRANE PROTEIN WITH METALLOPHOSPHOESTERASE DOMAIN-RELATED"/>
    <property type="match status" value="1"/>
</dbReference>